<evidence type="ECO:0000256" key="1">
    <source>
        <dbReference type="SAM" id="SignalP"/>
    </source>
</evidence>
<dbReference type="Proteomes" id="UP001497497">
    <property type="component" value="Unassembled WGS sequence"/>
</dbReference>
<dbReference type="EMBL" id="CAXITT010000275">
    <property type="protein sequence ID" value="CAL1537785.1"/>
    <property type="molecule type" value="Genomic_DNA"/>
</dbReference>
<name>A0AAV2HUV9_LYMST</name>
<sequence length="533" mass="60888">MMLWMLASLLYFYVRTGNCQFQFEYSESVCQRSWYDRLYWTQVTPTKPSSDVLRTHILMGKPVKVVIRSGKYKEAFTLDNLNMNGQVICGEAVDRMSHPIGPEAEFQPIIVCTDGLVSYLNASAGQWNGNAVAHEWSVDSIMFRTRDYSPEHKPVTSRYLDGSTSNGFTDNFIAMAVKSEMRGVMRDRGYSFNMENIHTDYPTRHISGQSLSHLSQSYTSTGAITFREQPYHWFSSWETTGRRDSARWTLGSMQPLKHTNDFVAVQWYADSCWTIVYEHDMSGKPLKGSLDMLKSYVQMGHRVRVNFDGYTIEANSVFVSPDDVIVAQTSTEMARRGGTNADKTFFNTKTRQVYRLVHTTGVVKSFLYFIENGELSAKSTENLNVIWSVDTRPWNPVATTDKNNSLILGNLSSLVYAMDTSSIRVKLELAEKDEAFGGKNSELFLEINNVRSPNSTVPSPEVIGQSLRTMPFYRGGSGKEYFMYLYKPVKQFIQVSTETGVTLATFEMATRMYVRPTPWLVEKVTWFKDERLY</sequence>
<accession>A0AAV2HUV9</accession>
<evidence type="ECO:0000313" key="2">
    <source>
        <dbReference type="EMBL" id="CAL1537785.1"/>
    </source>
</evidence>
<proteinExistence type="predicted"/>
<dbReference type="AlphaFoldDB" id="A0AAV2HUV9"/>
<feature type="chain" id="PRO_5043987936" evidence="1">
    <location>
        <begin position="20"/>
        <end position="533"/>
    </location>
</feature>
<keyword evidence="1" id="KW-0732">Signal</keyword>
<keyword evidence="3" id="KW-1185">Reference proteome</keyword>
<gene>
    <name evidence="2" type="ORF">GSLYS_00011687001</name>
</gene>
<reference evidence="2 3" key="1">
    <citation type="submission" date="2024-04" db="EMBL/GenBank/DDBJ databases">
        <authorList>
            <consortium name="Genoscope - CEA"/>
            <person name="William W."/>
        </authorList>
    </citation>
    <scope>NUCLEOTIDE SEQUENCE [LARGE SCALE GENOMIC DNA]</scope>
</reference>
<protein>
    <submittedName>
        <fullName evidence="2">Uncharacterized protein</fullName>
    </submittedName>
</protein>
<organism evidence="2 3">
    <name type="scientific">Lymnaea stagnalis</name>
    <name type="common">Great pond snail</name>
    <name type="synonym">Helix stagnalis</name>
    <dbReference type="NCBI Taxonomy" id="6523"/>
    <lineage>
        <taxon>Eukaryota</taxon>
        <taxon>Metazoa</taxon>
        <taxon>Spiralia</taxon>
        <taxon>Lophotrochozoa</taxon>
        <taxon>Mollusca</taxon>
        <taxon>Gastropoda</taxon>
        <taxon>Heterobranchia</taxon>
        <taxon>Euthyneura</taxon>
        <taxon>Panpulmonata</taxon>
        <taxon>Hygrophila</taxon>
        <taxon>Lymnaeoidea</taxon>
        <taxon>Lymnaeidae</taxon>
        <taxon>Lymnaea</taxon>
    </lineage>
</organism>
<evidence type="ECO:0000313" key="3">
    <source>
        <dbReference type="Proteomes" id="UP001497497"/>
    </source>
</evidence>
<feature type="signal peptide" evidence="1">
    <location>
        <begin position="1"/>
        <end position="19"/>
    </location>
</feature>
<comment type="caution">
    <text evidence="2">The sequence shown here is derived from an EMBL/GenBank/DDBJ whole genome shotgun (WGS) entry which is preliminary data.</text>
</comment>